<comment type="caution">
    <text evidence="2">The sequence shown here is derived from an EMBL/GenBank/DDBJ whole genome shotgun (WGS) entry which is preliminary data.</text>
</comment>
<evidence type="ECO:0000256" key="1">
    <source>
        <dbReference type="SAM" id="Phobius"/>
    </source>
</evidence>
<name>A0AAV9D8H9_ACOCL</name>
<reference evidence="2" key="1">
    <citation type="journal article" date="2023" name="Nat. Commun.">
        <title>Diploid and tetraploid genomes of Acorus and the evolution of monocots.</title>
        <authorList>
            <person name="Ma L."/>
            <person name="Liu K.W."/>
            <person name="Li Z."/>
            <person name="Hsiao Y.Y."/>
            <person name="Qi Y."/>
            <person name="Fu T."/>
            <person name="Tang G.D."/>
            <person name="Zhang D."/>
            <person name="Sun W.H."/>
            <person name="Liu D.K."/>
            <person name="Li Y."/>
            <person name="Chen G.Z."/>
            <person name="Liu X.D."/>
            <person name="Liao X.Y."/>
            <person name="Jiang Y.T."/>
            <person name="Yu X."/>
            <person name="Hao Y."/>
            <person name="Huang J."/>
            <person name="Zhao X.W."/>
            <person name="Ke S."/>
            <person name="Chen Y.Y."/>
            <person name="Wu W.L."/>
            <person name="Hsu J.L."/>
            <person name="Lin Y.F."/>
            <person name="Huang M.D."/>
            <person name="Li C.Y."/>
            <person name="Huang L."/>
            <person name="Wang Z.W."/>
            <person name="Zhao X."/>
            <person name="Zhong W.Y."/>
            <person name="Peng D.H."/>
            <person name="Ahmad S."/>
            <person name="Lan S."/>
            <person name="Zhang J.S."/>
            <person name="Tsai W.C."/>
            <person name="Van de Peer Y."/>
            <person name="Liu Z.J."/>
        </authorList>
    </citation>
    <scope>NUCLEOTIDE SEQUENCE</scope>
    <source>
        <strain evidence="2">CP</strain>
    </source>
</reference>
<accession>A0AAV9D8H9</accession>
<keyword evidence="3" id="KW-1185">Reference proteome</keyword>
<feature type="transmembrane region" description="Helical" evidence="1">
    <location>
        <begin position="16"/>
        <end position="35"/>
    </location>
</feature>
<keyword evidence="1" id="KW-0472">Membrane</keyword>
<organism evidence="2 3">
    <name type="scientific">Acorus calamus</name>
    <name type="common">Sweet flag</name>
    <dbReference type="NCBI Taxonomy" id="4465"/>
    <lineage>
        <taxon>Eukaryota</taxon>
        <taxon>Viridiplantae</taxon>
        <taxon>Streptophyta</taxon>
        <taxon>Embryophyta</taxon>
        <taxon>Tracheophyta</taxon>
        <taxon>Spermatophyta</taxon>
        <taxon>Magnoliopsida</taxon>
        <taxon>Liliopsida</taxon>
        <taxon>Acoraceae</taxon>
        <taxon>Acorus</taxon>
    </lineage>
</organism>
<dbReference type="EMBL" id="JAUJYO010000015">
    <property type="protein sequence ID" value="KAK1297567.1"/>
    <property type="molecule type" value="Genomic_DNA"/>
</dbReference>
<evidence type="ECO:0000313" key="3">
    <source>
        <dbReference type="Proteomes" id="UP001180020"/>
    </source>
</evidence>
<keyword evidence="1" id="KW-0812">Transmembrane</keyword>
<dbReference type="AlphaFoldDB" id="A0AAV9D8H9"/>
<keyword evidence="1" id="KW-1133">Transmembrane helix</keyword>
<sequence length="93" mass="10096">MENLSSPTTASPQLPSFFSILALAVAFYYTLSAFFSPPSPPPQRSGEDFVEPRPLLPSVQLGGITEEELKIYDGTYPKKPLLSSLHGDQGPDL</sequence>
<protein>
    <submittedName>
        <fullName evidence="2">Membrane steroid-binding protein 2</fullName>
    </submittedName>
</protein>
<dbReference type="Proteomes" id="UP001180020">
    <property type="component" value="Unassembled WGS sequence"/>
</dbReference>
<gene>
    <name evidence="2" type="primary">MSBP2</name>
    <name evidence="2" type="ORF">QJS10_CPB15g00162</name>
</gene>
<reference evidence="2" key="2">
    <citation type="submission" date="2023-06" db="EMBL/GenBank/DDBJ databases">
        <authorList>
            <person name="Ma L."/>
            <person name="Liu K.-W."/>
            <person name="Li Z."/>
            <person name="Hsiao Y.-Y."/>
            <person name="Qi Y."/>
            <person name="Fu T."/>
            <person name="Tang G."/>
            <person name="Zhang D."/>
            <person name="Sun W.-H."/>
            <person name="Liu D.-K."/>
            <person name="Li Y."/>
            <person name="Chen G.-Z."/>
            <person name="Liu X.-D."/>
            <person name="Liao X.-Y."/>
            <person name="Jiang Y.-T."/>
            <person name="Yu X."/>
            <person name="Hao Y."/>
            <person name="Huang J."/>
            <person name="Zhao X.-W."/>
            <person name="Ke S."/>
            <person name="Chen Y.-Y."/>
            <person name="Wu W.-L."/>
            <person name="Hsu J.-L."/>
            <person name="Lin Y.-F."/>
            <person name="Huang M.-D."/>
            <person name="Li C.-Y."/>
            <person name="Huang L."/>
            <person name="Wang Z.-W."/>
            <person name="Zhao X."/>
            <person name="Zhong W.-Y."/>
            <person name="Peng D.-H."/>
            <person name="Ahmad S."/>
            <person name="Lan S."/>
            <person name="Zhang J.-S."/>
            <person name="Tsai W.-C."/>
            <person name="Van De Peer Y."/>
            <person name="Liu Z.-J."/>
        </authorList>
    </citation>
    <scope>NUCLEOTIDE SEQUENCE</scope>
    <source>
        <strain evidence="2">CP</strain>
        <tissue evidence="2">Leaves</tissue>
    </source>
</reference>
<evidence type="ECO:0000313" key="2">
    <source>
        <dbReference type="EMBL" id="KAK1297567.1"/>
    </source>
</evidence>
<proteinExistence type="predicted"/>